<proteinExistence type="predicted"/>
<dbReference type="Proteomes" id="UP000273278">
    <property type="component" value="Chromosome"/>
</dbReference>
<feature type="domain" description="ATPase" evidence="1">
    <location>
        <begin position="11"/>
        <end position="196"/>
    </location>
</feature>
<dbReference type="RefSeq" id="WP_015505092.1">
    <property type="nucleotide sequence ID" value="NZ_CAYARL010000026.1"/>
</dbReference>
<dbReference type="Pfam" id="PF03008">
    <property type="entry name" value="DUF234"/>
    <property type="match status" value="1"/>
</dbReference>
<reference evidence="3 4" key="1">
    <citation type="submission" date="2016-10" db="EMBL/GenBank/DDBJ databases">
        <title>Complete genome of the TMA-utilizing, human hosted archaeon Methanomethylophilus alvus Gen. nov, sp. nov., strain Mx-05, derived from a pure culture.</title>
        <authorList>
            <person name="Brugere J.-F."/>
            <person name="Ben Hania W."/>
            <person name="Chaudhary P.P."/>
            <person name="Gaci N."/>
            <person name="Borrel G."/>
            <person name="Cao Van Tuat L."/>
            <person name="Fardeau M.-L."/>
            <person name="Harris H.M.B."/>
            <person name="O'Toole P.W."/>
            <person name="Ollivier B."/>
        </authorList>
    </citation>
    <scope>NUCLEOTIDE SEQUENCE [LARGE SCALE GENOMIC DNA]</scope>
    <source>
        <strain evidence="3 4">Mx-05</strain>
    </source>
</reference>
<dbReference type="InterPro" id="IPR011579">
    <property type="entry name" value="ATPase_dom"/>
</dbReference>
<protein>
    <recommendedName>
        <fullName evidence="5">ATPase</fullName>
    </recommendedName>
</protein>
<dbReference type="AlphaFoldDB" id="A0A3G3IHM0"/>
<evidence type="ECO:0008006" key="5">
    <source>
        <dbReference type="Google" id="ProtNLM"/>
    </source>
</evidence>
<sequence>MLVLEDQFRAAGSSFVVISGRRRSGKTTVLMQFMRRHPNSLYFLARKESSSRNLVYFRRAAADFLGRDLGPASDGDWNRTFREIVSRTGGQKMVIMMDEFQNIGQKDPTFPAVIQYIWDTVLKGAHVMLVISGSSIPQMSAQVLEYGSPLYGRRTAQIMLGQLSFSKCSELYGAKSAWDQVMFYSVTGGVPKYVKTFGGYRDVYSAVEGTVLNPDSYLYDEVMASLQSEVTDIGSYASILGSIASGHRKLQDMADDLGLKQTGLTNYLKVLMDTGLVERDVPVTDDDPFRSKKGLYRIADRMTAFWFRYVYPHSDLLGRGEKEKIMNIVRSDLPFDTMRSAYVEICTEKAWDMASEGSWDLIPDRIGGYWGKDVSADIVGIDYGAEAILVGTCVCSESPAGPEVLEDLRDVGGRLMSVTGAGRVEYVVFSISGFEGEWPDDVDLVEGV</sequence>
<evidence type="ECO:0000259" key="2">
    <source>
        <dbReference type="Pfam" id="PF03008"/>
    </source>
</evidence>
<evidence type="ECO:0000313" key="4">
    <source>
        <dbReference type="Proteomes" id="UP000273278"/>
    </source>
</evidence>
<dbReference type="SUPFAM" id="SSF52540">
    <property type="entry name" value="P-loop containing nucleoside triphosphate hydrolases"/>
    <property type="match status" value="1"/>
</dbReference>
<dbReference type="InterPro" id="IPR036390">
    <property type="entry name" value="WH_DNA-bd_sf"/>
</dbReference>
<dbReference type="PANTHER" id="PTHR34704">
    <property type="entry name" value="ATPASE"/>
    <property type="match status" value="1"/>
</dbReference>
<dbReference type="GO" id="GO:0005524">
    <property type="term" value="F:ATP binding"/>
    <property type="evidence" value="ECO:0007669"/>
    <property type="project" value="InterPro"/>
</dbReference>
<dbReference type="GeneID" id="41321982"/>
<dbReference type="PANTHER" id="PTHR34704:SF1">
    <property type="entry name" value="ATPASE"/>
    <property type="match status" value="1"/>
</dbReference>
<organism evidence="3 4">
    <name type="scientific">Methanomethylophilus alvi</name>
    <dbReference type="NCBI Taxonomy" id="1291540"/>
    <lineage>
        <taxon>Archaea</taxon>
        <taxon>Methanobacteriati</taxon>
        <taxon>Thermoplasmatota</taxon>
        <taxon>Thermoplasmata</taxon>
        <taxon>Methanomassiliicoccales</taxon>
        <taxon>Methanomethylophilaceae</taxon>
        <taxon>Methanomethylophilus</taxon>
    </lineage>
</organism>
<dbReference type="Gene3D" id="3.40.50.300">
    <property type="entry name" value="P-loop containing nucleotide triphosphate hydrolases"/>
    <property type="match status" value="1"/>
</dbReference>
<dbReference type="EMBL" id="CP017686">
    <property type="protein sequence ID" value="AYQ55335.1"/>
    <property type="molecule type" value="Genomic_DNA"/>
</dbReference>
<dbReference type="SUPFAM" id="SSF46785">
    <property type="entry name" value="Winged helix' DNA-binding domain"/>
    <property type="match status" value="1"/>
</dbReference>
<dbReference type="InterPro" id="IPR027417">
    <property type="entry name" value="P-loop_NTPase"/>
</dbReference>
<dbReference type="OMA" id="RNYFAIM"/>
<evidence type="ECO:0000259" key="1">
    <source>
        <dbReference type="Pfam" id="PF01637"/>
    </source>
</evidence>
<feature type="domain" description="DUF234" evidence="2">
    <location>
        <begin position="306"/>
        <end position="393"/>
    </location>
</feature>
<name>A0A3G3IHM0_9ARCH</name>
<dbReference type="InterPro" id="IPR004256">
    <property type="entry name" value="DUF234"/>
</dbReference>
<accession>A0A3G3IHM0</accession>
<dbReference type="Pfam" id="PF01637">
    <property type="entry name" value="ATPase_2"/>
    <property type="match status" value="1"/>
</dbReference>
<gene>
    <name evidence="3" type="ORF">BKD89_05925</name>
</gene>
<evidence type="ECO:0000313" key="3">
    <source>
        <dbReference type="EMBL" id="AYQ55335.1"/>
    </source>
</evidence>